<dbReference type="EMBL" id="MU001500">
    <property type="protein sequence ID" value="KAF2445181.1"/>
    <property type="molecule type" value="Genomic_DNA"/>
</dbReference>
<sequence>MASEHIFTSDLRSEAKESIRDKTSRVKWAHGASYGPGRRAAENRPRPARVATVPKALKSTAGIDKNRTAIRNDIACASGDSSADEDVEHPSVAPVPDAGVTYSFDAERGPSHGSQILGIALAKAIESYEVRQTDKLIKEEYEVLRLDDDALSPGPKAARKGVAPEDEDYEFIEA</sequence>
<evidence type="ECO:0000313" key="2">
    <source>
        <dbReference type="EMBL" id="KAF2445181.1"/>
    </source>
</evidence>
<feature type="compositionally biased region" description="Basic and acidic residues" evidence="1">
    <location>
        <begin position="11"/>
        <end position="24"/>
    </location>
</feature>
<feature type="region of interest" description="Disordered" evidence="1">
    <location>
        <begin position="149"/>
        <end position="174"/>
    </location>
</feature>
<comment type="caution">
    <text evidence="2">The sequence shown here is derived from an EMBL/GenBank/DDBJ whole genome shotgun (WGS) entry which is preliminary data.</text>
</comment>
<organism evidence="2 3">
    <name type="scientific">Karstenula rhodostoma CBS 690.94</name>
    <dbReference type="NCBI Taxonomy" id="1392251"/>
    <lineage>
        <taxon>Eukaryota</taxon>
        <taxon>Fungi</taxon>
        <taxon>Dikarya</taxon>
        <taxon>Ascomycota</taxon>
        <taxon>Pezizomycotina</taxon>
        <taxon>Dothideomycetes</taxon>
        <taxon>Pleosporomycetidae</taxon>
        <taxon>Pleosporales</taxon>
        <taxon>Massarineae</taxon>
        <taxon>Didymosphaeriaceae</taxon>
        <taxon>Karstenula</taxon>
    </lineage>
</organism>
<keyword evidence="3" id="KW-1185">Reference proteome</keyword>
<evidence type="ECO:0000313" key="3">
    <source>
        <dbReference type="Proteomes" id="UP000799764"/>
    </source>
</evidence>
<dbReference type="AlphaFoldDB" id="A0A9P4PLU1"/>
<feature type="compositionally biased region" description="Acidic residues" evidence="1">
    <location>
        <begin position="164"/>
        <end position="174"/>
    </location>
</feature>
<accession>A0A9P4PLU1</accession>
<reference evidence="2" key="1">
    <citation type="journal article" date="2020" name="Stud. Mycol.">
        <title>101 Dothideomycetes genomes: a test case for predicting lifestyles and emergence of pathogens.</title>
        <authorList>
            <person name="Haridas S."/>
            <person name="Albert R."/>
            <person name="Binder M."/>
            <person name="Bloem J."/>
            <person name="Labutti K."/>
            <person name="Salamov A."/>
            <person name="Andreopoulos B."/>
            <person name="Baker S."/>
            <person name="Barry K."/>
            <person name="Bills G."/>
            <person name="Bluhm B."/>
            <person name="Cannon C."/>
            <person name="Castanera R."/>
            <person name="Culley D."/>
            <person name="Daum C."/>
            <person name="Ezra D."/>
            <person name="Gonzalez J."/>
            <person name="Henrissat B."/>
            <person name="Kuo A."/>
            <person name="Liang C."/>
            <person name="Lipzen A."/>
            <person name="Lutzoni F."/>
            <person name="Magnuson J."/>
            <person name="Mondo S."/>
            <person name="Nolan M."/>
            <person name="Ohm R."/>
            <person name="Pangilinan J."/>
            <person name="Park H.-J."/>
            <person name="Ramirez L."/>
            <person name="Alfaro M."/>
            <person name="Sun H."/>
            <person name="Tritt A."/>
            <person name="Yoshinaga Y."/>
            <person name="Zwiers L.-H."/>
            <person name="Turgeon B."/>
            <person name="Goodwin S."/>
            <person name="Spatafora J."/>
            <person name="Crous P."/>
            <person name="Grigoriev I."/>
        </authorList>
    </citation>
    <scope>NUCLEOTIDE SEQUENCE</scope>
    <source>
        <strain evidence="2">CBS 690.94</strain>
    </source>
</reference>
<evidence type="ECO:0000256" key="1">
    <source>
        <dbReference type="SAM" id="MobiDB-lite"/>
    </source>
</evidence>
<gene>
    <name evidence="2" type="ORF">P171DRAFT_431922</name>
</gene>
<protein>
    <submittedName>
        <fullName evidence="2">Uncharacterized protein</fullName>
    </submittedName>
</protein>
<feature type="region of interest" description="Disordered" evidence="1">
    <location>
        <begin position="1"/>
        <end position="51"/>
    </location>
</feature>
<name>A0A9P4PLU1_9PLEO</name>
<dbReference type="OrthoDB" id="5153521at2759"/>
<proteinExistence type="predicted"/>
<dbReference type="Proteomes" id="UP000799764">
    <property type="component" value="Unassembled WGS sequence"/>
</dbReference>